<dbReference type="EMBL" id="DF143312">
    <property type="protein sequence ID" value="GAA52549.1"/>
    <property type="molecule type" value="Genomic_DNA"/>
</dbReference>
<accession>G7YHW6</accession>
<sequence length="89" mass="9874">MLCWRSIISVHFCVVNDFIVPAYVLTDGSSEAEEDSFYRDLSRLSQPARNTGLVILASGMNSLVDRLVLEEAHLVVDAQHTGNGERIPK</sequence>
<dbReference type="AlphaFoldDB" id="G7YHW6"/>
<gene>
    <name evidence="1" type="ORF">CLF_108311</name>
</gene>
<reference key="2">
    <citation type="submission" date="2011-10" db="EMBL/GenBank/DDBJ databases">
        <title>The genome and transcriptome sequence of Clonorchis sinensis provide insights into the carcinogenic liver fluke.</title>
        <authorList>
            <person name="Wang X."/>
            <person name="Huang Y."/>
            <person name="Chen W."/>
            <person name="Liu H."/>
            <person name="Guo L."/>
            <person name="Chen Y."/>
            <person name="Luo F."/>
            <person name="Zhou W."/>
            <person name="Sun J."/>
            <person name="Mao Q."/>
            <person name="Liang P."/>
            <person name="Zhou C."/>
            <person name="Tian Y."/>
            <person name="Men J."/>
            <person name="Lv X."/>
            <person name="Huang L."/>
            <person name="Zhou J."/>
            <person name="Hu Y."/>
            <person name="Li R."/>
            <person name="Zhang F."/>
            <person name="Lei H."/>
            <person name="Li X."/>
            <person name="Hu X."/>
            <person name="Liang C."/>
            <person name="Xu J."/>
            <person name="Wu Z."/>
            <person name="Yu X."/>
        </authorList>
    </citation>
    <scope>NUCLEOTIDE SEQUENCE</scope>
    <source>
        <strain>Henan</strain>
    </source>
</reference>
<reference evidence="1" key="1">
    <citation type="journal article" date="2011" name="Genome Biol.">
        <title>The draft genome of the carcinogenic human liver fluke Clonorchis sinensis.</title>
        <authorList>
            <person name="Wang X."/>
            <person name="Chen W."/>
            <person name="Huang Y."/>
            <person name="Sun J."/>
            <person name="Men J."/>
            <person name="Liu H."/>
            <person name="Luo F."/>
            <person name="Guo L."/>
            <person name="Lv X."/>
            <person name="Deng C."/>
            <person name="Zhou C."/>
            <person name="Fan Y."/>
            <person name="Li X."/>
            <person name="Huang L."/>
            <person name="Hu Y."/>
            <person name="Liang C."/>
            <person name="Hu X."/>
            <person name="Xu J."/>
            <person name="Yu X."/>
        </authorList>
    </citation>
    <scope>NUCLEOTIDE SEQUENCE [LARGE SCALE GENOMIC DNA]</scope>
    <source>
        <strain evidence="1">Henan</strain>
    </source>
</reference>
<keyword evidence="2" id="KW-1185">Reference proteome</keyword>
<organism evidence="1 2">
    <name type="scientific">Clonorchis sinensis</name>
    <name type="common">Chinese liver fluke</name>
    <dbReference type="NCBI Taxonomy" id="79923"/>
    <lineage>
        <taxon>Eukaryota</taxon>
        <taxon>Metazoa</taxon>
        <taxon>Spiralia</taxon>
        <taxon>Lophotrochozoa</taxon>
        <taxon>Platyhelminthes</taxon>
        <taxon>Trematoda</taxon>
        <taxon>Digenea</taxon>
        <taxon>Opisthorchiida</taxon>
        <taxon>Opisthorchiata</taxon>
        <taxon>Opisthorchiidae</taxon>
        <taxon>Clonorchis</taxon>
    </lineage>
</organism>
<proteinExistence type="predicted"/>
<protein>
    <submittedName>
        <fullName evidence="1">Uncharacterized protein</fullName>
    </submittedName>
</protein>
<dbReference type="Proteomes" id="UP000008909">
    <property type="component" value="Unassembled WGS sequence"/>
</dbReference>
<evidence type="ECO:0000313" key="1">
    <source>
        <dbReference type="EMBL" id="GAA52549.1"/>
    </source>
</evidence>
<name>G7YHW6_CLOSI</name>
<evidence type="ECO:0000313" key="2">
    <source>
        <dbReference type="Proteomes" id="UP000008909"/>
    </source>
</evidence>